<keyword evidence="5" id="KW-1185">Reference proteome</keyword>
<dbReference type="PANTHER" id="PTHR12910">
    <property type="entry name" value="NADH-UBIQUINONE OXIDOREDUCTASE SUBUNIT B17.2"/>
    <property type="match status" value="1"/>
</dbReference>
<evidence type="ECO:0000256" key="3">
    <source>
        <dbReference type="SAM" id="MobiDB-lite"/>
    </source>
</evidence>
<keyword evidence="2" id="KW-0496">Mitochondrion</keyword>
<proteinExistence type="inferred from homology"/>
<keyword evidence="2" id="KW-0679">Respiratory chain</keyword>
<comment type="subunit">
    <text evidence="2">Complex I is composed of 45 different subunits.</text>
</comment>
<dbReference type="Pfam" id="PF05071">
    <property type="entry name" value="NDUFA12"/>
    <property type="match status" value="1"/>
</dbReference>
<comment type="similarity">
    <text evidence="1 2">Belongs to the complex I NDUFA12 subunit family.</text>
</comment>
<evidence type="ECO:0000256" key="2">
    <source>
        <dbReference type="RuleBase" id="RU363103"/>
    </source>
</evidence>
<dbReference type="AlphaFoldDB" id="A0A8S4C1W5"/>
<feature type="region of interest" description="Disordered" evidence="3">
    <location>
        <begin position="87"/>
        <end position="118"/>
    </location>
</feature>
<reference evidence="4" key="1">
    <citation type="submission" date="2021-06" db="EMBL/GenBank/DDBJ databases">
        <authorList>
            <person name="Nardi T."/>
            <person name="Nardi T."/>
        </authorList>
    </citation>
    <scope>NUCLEOTIDE SEQUENCE</scope>
</reference>
<sequence length="118" mass="13993">MTFATKLYTKLFGEQVGQDEFGNIYFRSTRILRDFGRENRWVCYNGLPIGGKVPSTWFLWLHYQADLPPNKNDAIHKSHHWEKNHMPNLTGTSFSYSPNKTDKRVKQSYKPWRPEVNE</sequence>
<protein>
    <recommendedName>
        <fullName evidence="2">NADH dehydrogenase [ubiquinone] 1 alpha subcomplex subunit 12</fullName>
    </recommendedName>
</protein>
<dbReference type="InterPro" id="IPR007763">
    <property type="entry name" value="NDUFA12"/>
</dbReference>
<evidence type="ECO:0000256" key="1">
    <source>
        <dbReference type="ARBA" id="ARBA00007355"/>
    </source>
</evidence>
<feature type="compositionally biased region" description="Polar residues" evidence="3">
    <location>
        <begin position="87"/>
        <end position="99"/>
    </location>
</feature>
<organism evidence="4 5">
    <name type="scientific">Hyalomma marginatum</name>
    <dbReference type="NCBI Taxonomy" id="34627"/>
    <lineage>
        <taxon>Eukaryota</taxon>
        <taxon>Metazoa</taxon>
        <taxon>Ecdysozoa</taxon>
        <taxon>Arthropoda</taxon>
        <taxon>Chelicerata</taxon>
        <taxon>Arachnida</taxon>
        <taxon>Acari</taxon>
        <taxon>Parasitiformes</taxon>
        <taxon>Ixodida</taxon>
        <taxon>Ixodoidea</taxon>
        <taxon>Ixodidae</taxon>
        <taxon>Hyalomminae</taxon>
        <taxon>Hyalomma</taxon>
    </lineage>
</organism>
<evidence type="ECO:0000313" key="5">
    <source>
        <dbReference type="Proteomes" id="UP000837675"/>
    </source>
</evidence>
<comment type="subcellular location">
    <subcellularLocation>
        <location evidence="2">Mitochondrion inner membrane</location>
        <topology evidence="2">Peripheral membrane protein</topology>
        <orientation evidence="2">Matrix side</orientation>
    </subcellularLocation>
</comment>
<dbReference type="GO" id="GO:0005743">
    <property type="term" value="C:mitochondrial inner membrane"/>
    <property type="evidence" value="ECO:0007669"/>
    <property type="project" value="UniProtKB-SubCell"/>
</dbReference>
<dbReference type="Proteomes" id="UP000837675">
    <property type="component" value="Unassembled WGS sequence"/>
</dbReference>
<dbReference type="GO" id="GO:0045271">
    <property type="term" value="C:respiratory chain complex I"/>
    <property type="evidence" value="ECO:0007669"/>
    <property type="project" value="InterPro"/>
</dbReference>
<keyword evidence="2" id="KW-0249">Electron transport</keyword>
<dbReference type="GO" id="GO:0006979">
    <property type="term" value="P:response to oxidative stress"/>
    <property type="evidence" value="ECO:0007669"/>
    <property type="project" value="TreeGrafter"/>
</dbReference>
<comment type="function">
    <text evidence="2">Accessory subunit of the mitochondrial membrane respiratory chain NADH dehydrogenase (Complex I), that is believed not to be involved in catalysis. Complex I functions in the transfer of electrons from NADH to the respiratory chain. The immediate electron acceptor for the enzyme is believed to be ubiquinone.</text>
</comment>
<gene>
    <name evidence="4" type="ORF">MHYMCMPASI_00342</name>
</gene>
<comment type="caution">
    <text evidence="4">The sequence shown here is derived from an EMBL/GenBank/DDBJ whole genome shotgun (WGS) entry which is preliminary data.</text>
</comment>
<accession>A0A8S4C1W5</accession>
<evidence type="ECO:0000313" key="4">
    <source>
        <dbReference type="EMBL" id="CAG7590667.1"/>
    </source>
</evidence>
<keyword evidence="2" id="KW-0999">Mitochondrion inner membrane</keyword>
<keyword evidence="2" id="KW-0813">Transport</keyword>
<dbReference type="PANTHER" id="PTHR12910:SF2">
    <property type="entry name" value="NADH DEHYDROGENASE [UBIQUINONE] 1 ALPHA SUBCOMPLEX SUBUNIT 12"/>
    <property type="match status" value="1"/>
</dbReference>
<name>A0A8S4C1W5_9ACAR</name>
<keyword evidence="2" id="KW-0472">Membrane</keyword>
<dbReference type="EMBL" id="CAJVAF010000115">
    <property type="protein sequence ID" value="CAG7590667.1"/>
    <property type="molecule type" value="Genomic_DNA"/>
</dbReference>